<sequence length="364" mass="40154">MLKHSPLHEIHQSLGARMVEFGGWLMPVRYSGVIDEHLAVRNAAGLFDVSHMGEIEVKGADALDFLQDLTVNDVSLLQNGQVQYTAMCYPHGGTVDDLTLYRFDHDHFLLCVNAANIDKDFAWIEQARTDSGYVQVFCHNRSDEFAQLALQGPAAEGILSRLTQTQLDKIAYYHFHEGLVADVPMIISRTGYTGEDGFELYLAPDQVEPVWQALLEAGKPDGLLPAGLGARDTLRLEAGFALYGHELSPDISPLEARLGWIVKLDKGDFIGRAALARIKNQGPPRRLIGLQMTEAGVPRAGYAVFHRDRRIGHVTSGTLSPSLREGIALALIEHAPLLPGTDVYIEIRGRRVAAQVVKPPFFRS</sequence>
<dbReference type="FunFam" id="3.30.70.1400:FF:000001">
    <property type="entry name" value="Aminomethyltransferase"/>
    <property type="match status" value="1"/>
</dbReference>
<protein>
    <recommendedName>
        <fullName evidence="2 7">Aminomethyltransferase</fullName>
        <ecNumber evidence="2 7">2.1.2.10</ecNumber>
    </recommendedName>
    <alternativeName>
        <fullName evidence="5 7">Glycine cleavage system T protein</fullName>
    </alternativeName>
</protein>
<dbReference type="EMBL" id="CP010311">
    <property type="protein sequence ID" value="AJF08026.1"/>
    <property type="molecule type" value="Genomic_DNA"/>
</dbReference>
<evidence type="ECO:0000256" key="5">
    <source>
        <dbReference type="ARBA" id="ARBA00031395"/>
    </source>
</evidence>
<dbReference type="STRING" id="483547.GSUB_11710"/>
<evidence type="ECO:0000256" key="6">
    <source>
        <dbReference type="ARBA" id="ARBA00047665"/>
    </source>
</evidence>
<keyword evidence="4 7" id="KW-0808">Transferase</keyword>
<evidence type="ECO:0000256" key="7">
    <source>
        <dbReference type="HAMAP-Rule" id="MF_00259"/>
    </source>
</evidence>
<keyword evidence="12" id="KW-1185">Reference proteome</keyword>
<dbReference type="InterPro" id="IPR028896">
    <property type="entry name" value="GcvT/YgfZ/DmdA"/>
</dbReference>
<evidence type="ECO:0000256" key="4">
    <source>
        <dbReference type="ARBA" id="ARBA00022679"/>
    </source>
</evidence>
<evidence type="ECO:0000256" key="8">
    <source>
        <dbReference type="PIRSR" id="PIRSR006487-1"/>
    </source>
</evidence>
<evidence type="ECO:0000256" key="2">
    <source>
        <dbReference type="ARBA" id="ARBA00012616"/>
    </source>
</evidence>
<accession>A0A0B5FWQ0</accession>
<dbReference type="FunFam" id="2.40.30.110:FF:000003">
    <property type="entry name" value="Aminomethyltransferase"/>
    <property type="match status" value="1"/>
</dbReference>
<evidence type="ECO:0000313" key="11">
    <source>
        <dbReference type="EMBL" id="AJF08026.1"/>
    </source>
</evidence>
<proteinExistence type="inferred from homology"/>
<organism evidence="11 12">
    <name type="scientific">Geoalkalibacter subterraneus</name>
    <dbReference type="NCBI Taxonomy" id="483547"/>
    <lineage>
        <taxon>Bacteria</taxon>
        <taxon>Pseudomonadati</taxon>
        <taxon>Thermodesulfobacteriota</taxon>
        <taxon>Desulfuromonadia</taxon>
        <taxon>Desulfuromonadales</taxon>
        <taxon>Geoalkalibacteraceae</taxon>
        <taxon>Geoalkalibacter</taxon>
    </lineage>
</organism>
<dbReference type="Pfam" id="PF08669">
    <property type="entry name" value="GCV_T_C"/>
    <property type="match status" value="1"/>
</dbReference>
<evidence type="ECO:0000259" key="9">
    <source>
        <dbReference type="Pfam" id="PF01571"/>
    </source>
</evidence>
<feature type="binding site" evidence="8">
    <location>
        <position position="199"/>
    </location>
    <ligand>
        <name>substrate</name>
    </ligand>
</feature>
<evidence type="ECO:0000256" key="1">
    <source>
        <dbReference type="ARBA" id="ARBA00008609"/>
    </source>
</evidence>
<dbReference type="SUPFAM" id="SSF103025">
    <property type="entry name" value="Folate-binding domain"/>
    <property type="match status" value="1"/>
</dbReference>
<gene>
    <name evidence="7" type="primary">gcvT</name>
    <name evidence="11" type="ORF">GSUB_11710</name>
</gene>
<dbReference type="InterPro" id="IPR029043">
    <property type="entry name" value="GcvT/YgfZ_C"/>
</dbReference>
<dbReference type="GO" id="GO:0005960">
    <property type="term" value="C:glycine cleavage complex"/>
    <property type="evidence" value="ECO:0007669"/>
    <property type="project" value="InterPro"/>
</dbReference>
<dbReference type="InterPro" id="IPR013977">
    <property type="entry name" value="GcvT_C"/>
</dbReference>
<feature type="domain" description="GCVT N-terminal" evidence="9">
    <location>
        <begin position="7"/>
        <end position="266"/>
    </location>
</feature>
<reference evidence="11 12" key="1">
    <citation type="journal article" date="2015" name="Genome Announc.">
        <title>Genomes of Geoalkalibacter ferrihydriticus Z-0531T and Geoalkalibacter subterraneus Red1T, Two Haloalkaliphilic Metal-Reducing Deltaproteobacteria.</title>
        <authorList>
            <person name="Badalamenti J.P."/>
            <person name="Krajmalnik-Brown R."/>
            <person name="Torres C.I."/>
            <person name="Bond D.R."/>
        </authorList>
    </citation>
    <scope>NUCLEOTIDE SEQUENCE [LARGE SCALE GENOMIC DNA]</scope>
    <source>
        <strain evidence="11 12">Red1</strain>
    </source>
</reference>
<dbReference type="GO" id="GO:0008483">
    <property type="term" value="F:transaminase activity"/>
    <property type="evidence" value="ECO:0007669"/>
    <property type="project" value="UniProtKB-KW"/>
</dbReference>
<dbReference type="Pfam" id="PF01571">
    <property type="entry name" value="GCV_T"/>
    <property type="match status" value="1"/>
</dbReference>
<dbReference type="HOGENOM" id="CLU_007884_10_2_7"/>
<comment type="function">
    <text evidence="7">The glycine cleavage system catalyzes the degradation of glycine.</text>
</comment>
<dbReference type="OrthoDB" id="9774591at2"/>
<dbReference type="EC" id="2.1.2.10" evidence="2 7"/>
<dbReference type="NCBIfam" id="TIGR00528">
    <property type="entry name" value="gcvT"/>
    <property type="match status" value="1"/>
</dbReference>
<dbReference type="InterPro" id="IPR006222">
    <property type="entry name" value="GCVT_N"/>
</dbReference>
<dbReference type="InterPro" id="IPR022903">
    <property type="entry name" value="GcvT_bac"/>
</dbReference>
<keyword evidence="3 7" id="KW-0032">Aminotransferase</keyword>
<evidence type="ECO:0000256" key="3">
    <source>
        <dbReference type="ARBA" id="ARBA00022576"/>
    </source>
</evidence>
<comment type="subunit">
    <text evidence="7">The glycine cleavage system is composed of four proteins: P, T, L and H.</text>
</comment>
<dbReference type="PIRSF" id="PIRSF006487">
    <property type="entry name" value="GcvT"/>
    <property type="match status" value="1"/>
</dbReference>
<dbReference type="SUPFAM" id="SSF101790">
    <property type="entry name" value="Aminomethyltransferase beta-barrel domain"/>
    <property type="match status" value="1"/>
</dbReference>
<dbReference type="GO" id="GO:0019464">
    <property type="term" value="P:glycine decarboxylation via glycine cleavage system"/>
    <property type="evidence" value="ECO:0007669"/>
    <property type="project" value="UniProtKB-UniRule"/>
</dbReference>
<evidence type="ECO:0000313" key="12">
    <source>
        <dbReference type="Proteomes" id="UP000035036"/>
    </source>
</evidence>
<dbReference type="Gene3D" id="3.30.1360.120">
    <property type="entry name" value="Probable tRNA modification gtpase trme, domain 1"/>
    <property type="match status" value="1"/>
</dbReference>
<evidence type="ECO:0000259" key="10">
    <source>
        <dbReference type="Pfam" id="PF08669"/>
    </source>
</evidence>
<dbReference type="PANTHER" id="PTHR43757:SF2">
    <property type="entry name" value="AMINOMETHYLTRANSFERASE, MITOCHONDRIAL"/>
    <property type="match status" value="1"/>
</dbReference>
<dbReference type="NCBIfam" id="NF001567">
    <property type="entry name" value="PRK00389.1"/>
    <property type="match status" value="1"/>
</dbReference>
<dbReference type="AlphaFoldDB" id="A0A0B5FWQ0"/>
<dbReference type="KEGG" id="gsb:GSUB_11710"/>
<dbReference type="InterPro" id="IPR006223">
    <property type="entry name" value="GcvT"/>
</dbReference>
<dbReference type="GO" id="GO:0004047">
    <property type="term" value="F:aminomethyltransferase activity"/>
    <property type="evidence" value="ECO:0007669"/>
    <property type="project" value="UniProtKB-UniRule"/>
</dbReference>
<dbReference type="InterPro" id="IPR027266">
    <property type="entry name" value="TrmE/GcvT-like"/>
</dbReference>
<comment type="catalytic activity">
    <reaction evidence="6 7">
        <text>N(6)-[(R)-S(8)-aminomethyldihydrolipoyl]-L-lysyl-[protein] + (6S)-5,6,7,8-tetrahydrofolate = N(6)-[(R)-dihydrolipoyl]-L-lysyl-[protein] + (6R)-5,10-methylene-5,6,7,8-tetrahydrofolate + NH4(+)</text>
        <dbReference type="Rhea" id="RHEA:16945"/>
        <dbReference type="Rhea" id="RHEA-COMP:10475"/>
        <dbReference type="Rhea" id="RHEA-COMP:10492"/>
        <dbReference type="ChEBI" id="CHEBI:15636"/>
        <dbReference type="ChEBI" id="CHEBI:28938"/>
        <dbReference type="ChEBI" id="CHEBI:57453"/>
        <dbReference type="ChEBI" id="CHEBI:83100"/>
        <dbReference type="ChEBI" id="CHEBI:83143"/>
        <dbReference type="EC" id="2.1.2.10"/>
    </reaction>
</comment>
<dbReference type="Gene3D" id="4.10.1250.10">
    <property type="entry name" value="Aminomethyltransferase fragment"/>
    <property type="match status" value="1"/>
</dbReference>
<dbReference type="PANTHER" id="PTHR43757">
    <property type="entry name" value="AMINOMETHYLTRANSFERASE"/>
    <property type="match status" value="1"/>
</dbReference>
<name>A0A0B5FWQ0_9BACT</name>
<dbReference type="GO" id="GO:0005829">
    <property type="term" value="C:cytosol"/>
    <property type="evidence" value="ECO:0007669"/>
    <property type="project" value="TreeGrafter"/>
</dbReference>
<feature type="domain" description="Aminomethyltransferase C-terminal" evidence="10">
    <location>
        <begin position="285"/>
        <end position="362"/>
    </location>
</feature>
<dbReference type="RefSeq" id="WP_040202453.1">
    <property type="nucleotide sequence ID" value="NZ_CP010311.1"/>
</dbReference>
<dbReference type="Gene3D" id="3.30.70.1400">
    <property type="entry name" value="Aminomethyltransferase beta-barrel domains"/>
    <property type="match status" value="1"/>
</dbReference>
<dbReference type="HAMAP" id="MF_00259">
    <property type="entry name" value="GcvT"/>
    <property type="match status" value="1"/>
</dbReference>
<dbReference type="Proteomes" id="UP000035036">
    <property type="component" value="Chromosome"/>
</dbReference>
<comment type="similarity">
    <text evidence="1 7">Belongs to the GcvT family.</text>
</comment>
<dbReference type="FunFam" id="4.10.1250.10:FF:000001">
    <property type="entry name" value="Aminomethyltransferase"/>
    <property type="match status" value="1"/>
</dbReference>
<dbReference type="Gene3D" id="2.40.30.110">
    <property type="entry name" value="Aminomethyltransferase beta-barrel domains"/>
    <property type="match status" value="1"/>
</dbReference>